<name>A0A4P9ZJM4_9ASCO</name>
<feature type="region of interest" description="Disordered" evidence="1">
    <location>
        <begin position="383"/>
        <end position="412"/>
    </location>
</feature>
<dbReference type="Pfam" id="PF06741">
    <property type="entry name" value="LsmAD"/>
    <property type="match status" value="1"/>
</dbReference>
<feature type="compositionally biased region" description="Polar residues" evidence="1">
    <location>
        <begin position="392"/>
        <end position="409"/>
    </location>
</feature>
<dbReference type="SMART" id="SM01272">
    <property type="entry name" value="LsmAD"/>
    <property type="match status" value="1"/>
</dbReference>
<feature type="compositionally biased region" description="Basic and acidic residues" evidence="1">
    <location>
        <begin position="546"/>
        <end position="555"/>
    </location>
</feature>
<feature type="compositionally biased region" description="Low complexity" evidence="1">
    <location>
        <begin position="873"/>
        <end position="882"/>
    </location>
</feature>
<dbReference type="Proteomes" id="UP000268321">
    <property type="component" value="Unassembled WGS sequence"/>
</dbReference>
<dbReference type="PANTHER" id="PTHR12854">
    <property type="entry name" value="ATAXIN 2-RELATED"/>
    <property type="match status" value="1"/>
</dbReference>
<feature type="domain" description="LsmAD" evidence="2">
    <location>
        <begin position="291"/>
        <end position="363"/>
    </location>
</feature>
<keyword evidence="4" id="KW-1185">Reference proteome</keyword>
<feature type="region of interest" description="Disordered" evidence="1">
    <location>
        <begin position="1"/>
        <end position="41"/>
    </location>
</feature>
<dbReference type="OrthoDB" id="2275718at2759"/>
<proteinExistence type="predicted"/>
<dbReference type="EMBL" id="ML004429">
    <property type="protein sequence ID" value="RKP32722.1"/>
    <property type="molecule type" value="Genomic_DNA"/>
</dbReference>
<feature type="region of interest" description="Disordered" evidence="1">
    <location>
        <begin position="191"/>
        <end position="213"/>
    </location>
</feature>
<feature type="compositionally biased region" description="Polar residues" evidence="1">
    <location>
        <begin position="14"/>
        <end position="41"/>
    </location>
</feature>
<feature type="compositionally biased region" description="Polar residues" evidence="1">
    <location>
        <begin position="191"/>
        <end position="202"/>
    </location>
</feature>
<gene>
    <name evidence="3" type="ORF">METBISCDRAFT_20992</name>
</gene>
<dbReference type="InterPro" id="IPR045117">
    <property type="entry name" value="ATXN2-like"/>
</dbReference>
<evidence type="ECO:0000313" key="3">
    <source>
        <dbReference type="EMBL" id="RKP32722.1"/>
    </source>
</evidence>
<feature type="region of interest" description="Disordered" evidence="1">
    <location>
        <begin position="812"/>
        <end position="893"/>
    </location>
</feature>
<dbReference type="AlphaFoldDB" id="A0A4P9ZJM4"/>
<organism evidence="3 4">
    <name type="scientific">Metschnikowia bicuspidata</name>
    <dbReference type="NCBI Taxonomy" id="27322"/>
    <lineage>
        <taxon>Eukaryota</taxon>
        <taxon>Fungi</taxon>
        <taxon>Dikarya</taxon>
        <taxon>Ascomycota</taxon>
        <taxon>Saccharomycotina</taxon>
        <taxon>Pichiomycetes</taxon>
        <taxon>Metschnikowiaceae</taxon>
        <taxon>Metschnikowia</taxon>
    </lineage>
</organism>
<reference evidence="4" key="1">
    <citation type="journal article" date="2018" name="Nat. Microbiol.">
        <title>Leveraging single-cell genomics to expand the fungal tree of life.</title>
        <authorList>
            <person name="Ahrendt S.R."/>
            <person name="Quandt C.A."/>
            <person name="Ciobanu D."/>
            <person name="Clum A."/>
            <person name="Salamov A."/>
            <person name="Andreopoulos B."/>
            <person name="Cheng J.F."/>
            <person name="Woyke T."/>
            <person name="Pelin A."/>
            <person name="Henrissat B."/>
            <person name="Reynolds N.K."/>
            <person name="Benny G.L."/>
            <person name="Smith M.E."/>
            <person name="James T.Y."/>
            <person name="Grigoriev I.V."/>
        </authorList>
    </citation>
    <scope>NUCLEOTIDE SEQUENCE [LARGE SCALE GENOMIC DNA]</scope>
    <source>
        <strain evidence="4">Baker2002</strain>
    </source>
</reference>
<dbReference type="GO" id="GO:0010494">
    <property type="term" value="C:cytoplasmic stress granule"/>
    <property type="evidence" value="ECO:0007669"/>
    <property type="project" value="TreeGrafter"/>
</dbReference>
<protein>
    <recommendedName>
        <fullName evidence="2">LsmAD domain-containing protein</fullName>
    </recommendedName>
</protein>
<feature type="compositionally biased region" description="Basic and acidic residues" evidence="1">
    <location>
        <begin position="847"/>
        <end position="872"/>
    </location>
</feature>
<sequence>MSIQSGRGKFNGHVNYSTLSSSAPGSNTRRPLQKYTKSSGPGATATLLEPLADLLASSCGCTVVATVSSGARYQGVLATSDIGPSGGSALLVVLVHPKLITRPLINEKSNADEDLLERLIIQAKDMIDVEVTTSVEANTDAKNMKVGPKKLAFDDVADAKEEGCKKEELAAKSVAEPVAVPKPISYSALTKQPSIGRTSASTAGPAKSPSKSVAAVERTLSGVHLKDHKLEESASPASSKFKIDRDISATHQFRERELQKWVPDEGSVEVTLEDTSSKGEWDQFKVNEEKFGVESTYDEHLYTTRVNTAAKNYHERLKRAQNIAREIEGLSTQDQHVLEERGVSLADDSGIDEEDKYSGVFVDTPALKVDTRGSDLMAALRKGPVASEKRSGTFSANTSPQPGSGTYFTPGQRAAQYHNDPAIVASSATKKTIPLQSAAVAPGATSLGRAKVEPYKLTAKGANTAASSVSPSSVAAQTAAVAPHKDSKESFRLNAQSEINSLKEFSASFKVPHKMPNDLLPILARDKSKQEEILKKQKSSKAASTSKEEPKDAASYRKLSTSTVEGGKEVSKFKLNPKAAAFTPSRSFQALPLLAHKQSVSSVSSPRAKNFKELNHTREKRNHVLTPLEIFKKQKYIPTAESKKKKLQRLHGSFNMFTHIKKEHEQKAKEGDSAPLVFPKLFMTPPTWDSTVEESYEKVIHDQCMSQAPMSVVPGMPFMGNPMMGIPGAMPQMGAGFSATGKYPPSMLPAMVQFQQQQMQVAMFYQMQAGAGRPPQMMYIPTGSDLSYMSPGFAVPGGMAHGHMSPTYTGTKMFSSSGGVHGLTGGRPQEPHSGYSHGYGHGNVSHESYDRREDCRDERHDRDRKNGRREYNGHNGNRRYYNQTRESYHQEPR</sequence>
<dbReference type="InterPro" id="IPR025852">
    <property type="entry name" value="SM_dom_ATX"/>
</dbReference>
<dbReference type="GO" id="GO:0003729">
    <property type="term" value="F:mRNA binding"/>
    <property type="evidence" value="ECO:0007669"/>
    <property type="project" value="TreeGrafter"/>
</dbReference>
<accession>A0A4P9ZJM4</accession>
<dbReference type="InterPro" id="IPR009604">
    <property type="entry name" value="LsmAD_domain"/>
</dbReference>
<evidence type="ECO:0000259" key="2">
    <source>
        <dbReference type="SMART" id="SM01272"/>
    </source>
</evidence>
<dbReference type="PANTHER" id="PTHR12854:SF7">
    <property type="entry name" value="ATAXIN-2 HOMOLOG"/>
    <property type="match status" value="1"/>
</dbReference>
<feature type="region of interest" description="Disordered" evidence="1">
    <location>
        <begin position="530"/>
        <end position="561"/>
    </location>
</feature>
<dbReference type="GO" id="GO:0034063">
    <property type="term" value="P:stress granule assembly"/>
    <property type="evidence" value="ECO:0007669"/>
    <property type="project" value="TreeGrafter"/>
</dbReference>
<dbReference type="Pfam" id="PF14438">
    <property type="entry name" value="SM-ATX"/>
    <property type="match status" value="1"/>
</dbReference>
<evidence type="ECO:0000256" key="1">
    <source>
        <dbReference type="SAM" id="MobiDB-lite"/>
    </source>
</evidence>
<evidence type="ECO:0000313" key="4">
    <source>
        <dbReference type="Proteomes" id="UP000268321"/>
    </source>
</evidence>